<evidence type="ECO:0000256" key="1">
    <source>
        <dbReference type="SAM" id="MobiDB-lite"/>
    </source>
</evidence>
<organism evidence="2 3">
    <name type="scientific">Penicilliopsis zonata CBS 506.65</name>
    <dbReference type="NCBI Taxonomy" id="1073090"/>
    <lineage>
        <taxon>Eukaryota</taxon>
        <taxon>Fungi</taxon>
        <taxon>Dikarya</taxon>
        <taxon>Ascomycota</taxon>
        <taxon>Pezizomycotina</taxon>
        <taxon>Eurotiomycetes</taxon>
        <taxon>Eurotiomycetidae</taxon>
        <taxon>Eurotiales</taxon>
        <taxon>Aspergillaceae</taxon>
        <taxon>Penicilliopsis</taxon>
    </lineage>
</organism>
<dbReference type="EMBL" id="KV878341">
    <property type="protein sequence ID" value="OJJ46871.1"/>
    <property type="molecule type" value="Genomic_DNA"/>
</dbReference>
<dbReference type="OrthoDB" id="5416172at2759"/>
<dbReference type="AlphaFoldDB" id="A0A1L9SIE1"/>
<name>A0A1L9SIE1_9EURO</name>
<dbReference type="VEuPathDB" id="FungiDB:ASPZODRAFT_141653"/>
<gene>
    <name evidence="2" type="ORF">ASPZODRAFT_141653</name>
</gene>
<evidence type="ECO:0000313" key="2">
    <source>
        <dbReference type="EMBL" id="OJJ46871.1"/>
    </source>
</evidence>
<accession>A0A1L9SIE1</accession>
<sequence length="144" mass="15197">MSSPHTGESLSSMAAQGTSLPNDAGVQTTIPSVPREDQRVESSRYSFEGIGAPSLVRATDNDLDIPRSTRDRGSSGEVVSAMTGDTMPASVEEKNLSAEVMGDPGAKGSQRSVKHGNKNRSAFDRFAGEDRDAADRIADKEQGV</sequence>
<feature type="compositionally biased region" description="Polar residues" evidence="1">
    <location>
        <begin position="1"/>
        <end position="31"/>
    </location>
</feature>
<reference evidence="3" key="1">
    <citation type="journal article" date="2017" name="Genome Biol.">
        <title>Comparative genomics reveals high biological diversity and specific adaptations in the industrially and medically important fungal genus Aspergillus.</title>
        <authorList>
            <person name="de Vries R.P."/>
            <person name="Riley R."/>
            <person name="Wiebenga A."/>
            <person name="Aguilar-Osorio G."/>
            <person name="Amillis S."/>
            <person name="Uchima C.A."/>
            <person name="Anderluh G."/>
            <person name="Asadollahi M."/>
            <person name="Askin M."/>
            <person name="Barry K."/>
            <person name="Battaglia E."/>
            <person name="Bayram O."/>
            <person name="Benocci T."/>
            <person name="Braus-Stromeyer S.A."/>
            <person name="Caldana C."/>
            <person name="Canovas D."/>
            <person name="Cerqueira G.C."/>
            <person name="Chen F."/>
            <person name="Chen W."/>
            <person name="Choi C."/>
            <person name="Clum A."/>
            <person name="Dos Santos R.A."/>
            <person name="Damasio A.R."/>
            <person name="Diallinas G."/>
            <person name="Emri T."/>
            <person name="Fekete E."/>
            <person name="Flipphi M."/>
            <person name="Freyberg S."/>
            <person name="Gallo A."/>
            <person name="Gournas C."/>
            <person name="Habgood R."/>
            <person name="Hainaut M."/>
            <person name="Harispe M.L."/>
            <person name="Henrissat B."/>
            <person name="Hilden K.S."/>
            <person name="Hope R."/>
            <person name="Hossain A."/>
            <person name="Karabika E."/>
            <person name="Karaffa L."/>
            <person name="Karanyi Z."/>
            <person name="Krasevec N."/>
            <person name="Kuo A."/>
            <person name="Kusch H."/>
            <person name="LaButti K."/>
            <person name="Lagendijk E.L."/>
            <person name="Lapidus A."/>
            <person name="Levasseur A."/>
            <person name="Lindquist E."/>
            <person name="Lipzen A."/>
            <person name="Logrieco A.F."/>
            <person name="MacCabe A."/>
            <person name="Maekelae M.R."/>
            <person name="Malavazi I."/>
            <person name="Melin P."/>
            <person name="Meyer V."/>
            <person name="Mielnichuk N."/>
            <person name="Miskei M."/>
            <person name="Molnar A.P."/>
            <person name="Mule G."/>
            <person name="Ngan C.Y."/>
            <person name="Orejas M."/>
            <person name="Orosz E."/>
            <person name="Ouedraogo J.P."/>
            <person name="Overkamp K.M."/>
            <person name="Park H.-S."/>
            <person name="Perrone G."/>
            <person name="Piumi F."/>
            <person name="Punt P.J."/>
            <person name="Ram A.F."/>
            <person name="Ramon A."/>
            <person name="Rauscher S."/>
            <person name="Record E."/>
            <person name="Riano-Pachon D.M."/>
            <person name="Robert V."/>
            <person name="Roehrig J."/>
            <person name="Ruller R."/>
            <person name="Salamov A."/>
            <person name="Salih N.S."/>
            <person name="Samson R.A."/>
            <person name="Sandor E."/>
            <person name="Sanguinetti M."/>
            <person name="Schuetze T."/>
            <person name="Sepcic K."/>
            <person name="Shelest E."/>
            <person name="Sherlock G."/>
            <person name="Sophianopoulou V."/>
            <person name="Squina F.M."/>
            <person name="Sun H."/>
            <person name="Susca A."/>
            <person name="Todd R.B."/>
            <person name="Tsang A."/>
            <person name="Unkles S.E."/>
            <person name="van de Wiele N."/>
            <person name="van Rossen-Uffink D."/>
            <person name="Oliveira J.V."/>
            <person name="Vesth T.C."/>
            <person name="Visser J."/>
            <person name="Yu J.-H."/>
            <person name="Zhou M."/>
            <person name="Andersen M.R."/>
            <person name="Archer D.B."/>
            <person name="Baker S.E."/>
            <person name="Benoit I."/>
            <person name="Brakhage A.A."/>
            <person name="Braus G.H."/>
            <person name="Fischer R."/>
            <person name="Frisvad J.C."/>
            <person name="Goldman G.H."/>
            <person name="Houbraken J."/>
            <person name="Oakley B."/>
            <person name="Pocsi I."/>
            <person name="Scazzocchio C."/>
            <person name="Seiboth B."/>
            <person name="vanKuyk P.A."/>
            <person name="Wortman J."/>
            <person name="Dyer P.S."/>
            <person name="Grigoriev I.V."/>
        </authorList>
    </citation>
    <scope>NUCLEOTIDE SEQUENCE [LARGE SCALE GENOMIC DNA]</scope>
    <source>
        <strain evidence="3">CBS 506.65</strain>
    </source>
</reference>
<dbReference type="GeneID" id="34611234"/>
<dbReference type="RefSeq" id="XP_022581381.1">
    <property type="nucleotide sequence ID" value="XM_022724769.1"/>
</dbReference>
<keyword evidence="3" id="KW-1185">Reference proteome</keyword>
<protein>
    <submittedName>
        <fullName evidence="2">Uncharacterized protein</fullName>
    </submittedName>
</protein>
<feature type="region of interest" description="Disordered" evidence="1">
    <location>
        <begin position="1"/>
        <end position="144"/>
    </location>
</feature>
<feature type="compositionally biased region" description="Basic and acidic residues" evidence="1">
    <location>
        <begin position="121"/>
        <end position="144"/>
    </location>
</feature>
<proteinExistence type="predicted"/>
<feature type="compositionally biased region" description="Basic and acidic residues" evidence="1">
    <location>
        <begin position="64"/>
        <end position="74"/>
    </location>
</feature>
<dbReference type="Proteomes" id="UP000184188">
    <property type="component" value="Unassembled WGS sequence"/>
</dbReference>
<evidence type="ECO:0000313" key="3">
    <source>
        <dbReference type="Proteomes" id="UP000184188"/>
    </source>
</evidence>